<dbReference type="InParanoid" id="A2EDH6"/>
<feature type="region of interest" description="Disordered" evidence="2">
    <location>
        <begin position="222"/>
        <end position="739"/>
    </location>
</feature>
<protein>
    <submittedName>
        <fullName evidence="3">Uncharacterized protein</fullName>
    </submittedName>
</protein>
<feature type="compositionally biased region" description="Acidic residues" evidence="2">
    <location>
        <begin position="527"/>
        <end position="536"/>
    </location>
</feature>
<reference evidence="3" key="1">
    <citation type="submission" date="2006-10" db="EMBL/GenBank/DDBJ databases">
        <authorList>
            <person name="Amadeo P."/>
            <person name="Zhao Q."/>
            <person name="Wortman J."/>
            <person name="Fraser-Liggett C."/>
            <person name="Carlton J."/>
        </authorList>
    </citation>
    <scope>NUCLEOTIDE SEQUENCE</scope>
    <source>
        <strain evidence="3">G3</strain>
    </source>
</reference>
<feature type="compositionally biased region" description="Basic and acidic residues" evidence="2">
    <location>
        <begin position="363"/>
        <end position="372"/>
    </location>
</feature>
<dbReference type="RefSeq" id="XP_001321563.1">
    <property type="nucleotide sequence ID" value="XM_001321528.1"/>
</dbReference>
<evidence type="ECO:0000256" key="1">
    <source>
        <dbReference type="SAM" id="Coils"/>
    </source>
</evidence>
<accession>A2EDH6</accession>
<evidence type="ECO:0000313" key="3">
    <source>
        <dbReference type="EMBL" id="EAY09340.1"/>
    </source>
</evidence>
<feature type="compositionally biased region" description="Polar residues" evidence="2">
    <location>
        <begin position="314"/>
        <end position="323"/>
    </location>
</feature>
<feature type="compositionally biased region" description="Low complexity" evidence="2">
    <location>
        <begin position="659"/>
        <end position="671"/>
    </location>
</feature>
<feature type="compositionally biased region" description="Polar residues" evidence="2">
    <location>
        <begin position="256"/>
        <end position="272"/>
    </location>
</feature>
<feature type="compositionally biased region" description="Basic and acidic residues" evidence="2">
    <location>
        <begin position="324"/>
        <end position="350"/>
    </location>
</feature>
<evidence type="ECO:0000313" key="4">
    <source>
        <dbReference type="Proteomes" id="UP000001542"/>
    </source>
</evidence>
<gene>
    <name evidence="3" type="ORF">TVAG_395120</name>
</gene>
<dbReference type="EMBL" id="DS113360">
    <property type="protein sequence ID" value="EAY09340.1"/>
    <property type="molecule type" value="Genomic_DNA"/>
</dbReference>
<dbReference type="VEuPathDB" id="TrichDB:TVAG_395120"/>
<sequence>MIAQNPPQPTNNVINDINGFNWASISSIDIRTLSQTKDRHTLSQIQEEFLDSTTFYNQNMNEVQKLFSILQIIIENNKDSIRKLKSMVKKLNRENSALKNQVETKKSLYSQKCPICLKDLPSLSKLDAHMFQRHQNAAIIWQNLRTPHKNEDQVFSSITMALQPQPSSVNSSNEIQEAIKMLTTQQKKTTRQLAGFKKKIDDLKSTITIESLASTAQILANKKKKEQENKYESNSSSAPKKKHSDNDEFDHVVTIRPNQITKDNVNNYQNNKSQEKDKKQTPQKQESKPKVNQVPFDQKMFTTSSESEIKVETSVVQRNSKPQETPKPKVEESKPKPAEKKEEIQNKPKPVENPPPKVTPKPQETKPAEQPKKPVTVVVTTTKPASKQNSNSTKKDDSDDFLSEPDMDKSTREEAPSSSHPNDKMDDEDIEFEEFHNTPAQRIRHSDSMEEPEDIQPNKSFPQGFNVDDQDSFSDTGVITGTTTVPPPNLPFYDDDYSEPSHKGRVRNFSETGEVNPDPNYQTGEQYFEEEEDIPYDDPRFNQFYNDQGNNYNDQYNDTYQDDNYGNGQYYNPDEEDDYYANTYNPDEDKYYENTYNPEDEKYYSNNNNDNHDDLMYSDYDVNSPNDDFQATTTKTEKVNYYDDIPHPDGMTKRQYVHALASSSINSSTASPGPRGIGKSWKPQEEQKQQNPRSPPKQDRAPIWEDDSDFDGNGYDTLPELPDVSSSPQPAKRKGLLNL</sequence>
<dbReference type="AlphaFoldDB" id="A2EDH6"/>
<evidence type="ECO:0000256" key="2">
    <source>
        <dbReference type="SAM" id="MobiDB-lite"/>
    </source>
</evidence>
<proteinExistence type="predicted"/>
<organism evidence="3 4">
    <name type="scientific">Trichomonas vaginalis (strain ATCC PRA-98 / G3)</name>
    <dbReference type="NCBI Taxonomy" id="412133"/>
    <lineage>
        <taxon>Eukaryota</taxon>
        <taxon>Metamonada</taxon>
        <taxon>Parabasalia</taxon>
        <taxon>Trichomonadida</taxon>
        <taxon>Trichomonadidae</taxon>
        <taxon>Trichomonas</taxon>
    </lineage>
</organism>
<keyword evidence="4" id="KW-1185">Reference proteome</keyword>
<dbReference type="Proteomes" id="UP000001542">
    <property type="component" value="Unassembled WGS sequence"/>
</dbReference>
<feature type="compositionally biased region" description="Basic and acidic residues" evidence="2">
    <location>
        <begin position="244"/>
        <end position="253"/>
    </location>
</feature>
<feature type="compositionally biased region" description="Basic and acidic residues" evidence="2">
    <location>
        <begin position="273"/>
        <end position="289"/>
    </location>
</feature>
<keyword evidence="1" id="KW-0175">Coiled coil</keyword>
<dbReference type="VEuPathDB" id="TrichDB:TVAGG3_0724400"/>
<name>A2EDH6_TRIV3</name>
<feature type="compositionally biased region" description="Basic and acidic residues" evidence="2">
    <location>
        <begin position="635"/>
        <end position="652"/>
    </location>
</feature>
<reference evidence="3" key="2">
    <citation type="journal article" date="2007" name="Science">
        <title>Draft genome sequence of the sexually transmitted pathogen Trichomonas vaginalis.</title>
        <authorList>
            <person name="Carlton J.M."/>
            <person name="Hirt R.P."/>
            <person name="Silva J.C."/>
            <person name="Delcher A.L."/>
            <person name="Schatz M."/>
            <person name="Zhao Q."/>
            <person name="Wortman J.R."/>
            <person name="Bidwell S.L."/>
            <person name="Alsmark U.C.M."/>
            <person name="Besteiro S."/>
            <person name="Sicheritz-Ponten T."/>
            <person name="Noel C.J."/>
            <person name="Dacks J.B."/>
            <person name="Foster P.G."/>
            <person name="Simillion C."/>
            <person name="Van de Peer Y."/>
            <person name="Miranda-Saavedra D."/>
            <person name="Barton G.J."/>
            <person name="Westrop G.D."/>
            <person name="Mueller S."/>
            <person name="Dessi D."/>
            <person name="Fiori P.L."/>
            <person name="Ren Q."/>
            <person name="Paulsen I."/>
            <person name="Zhang H."/>
            <person name="Bastida-Corcuera F.D."/>
            <person name="Simoes-Barbosa A."/>
            <person name="Brown M.T."/>
            <person name="Hayes R.D."/>
            <person name="Mukherjee M."/>
            <person name="Okumura C.Y."/>
            <person name="Schneider R."/>
            <person name="Smith A.J."/>
            <person name="Vanacova S."/>
            <person name="Villalvazo M."/>
            <person name="Haas B.J."/>
            <person name="Pertea M."/>
            <person name="Feldblyum T.V."/>
            <person name="Utterback T.R."/>
            <person name="Shu C.L."/>
            <person name="Osoegawa K."/>
            <person name="de Jong P.J."/>
            <person name="Hrdy I."/>
            <person name="Horvathova L."/>
            <person name="Zubacova Z."/>
            <person name="Dolezal P."/>
            <person name="Malik S.B."/>
            <person name="Logsdon J.M. Jr."/>
            <person name="Henze K."/>
            <person name="Gupta A."/>
            <person name="Wang C.C."/>
            <person name="Dunne R.L."/>
            <person name="Upcroft J.A."/>
            <person name="Upcroft P."/>
            <person name="White O."/>
            <person name="Salzberg S.L."/>
            <person name="Tang P."/>
            <person name="Chiu C.-H."/>
            <person name="Lee Y.-S."/>
            <person name="Embley T.M."/>
            <person name="Coombs G.H."/>
            <person name="Mottram J.C."/>
            <person name="Tachezy J."/>
            <person name="Fraser-Liggett C.M."/>
            <person name="Johnson P.J."/>
        </authorList>
    </citation>
    <scope>NUCLEOTIDE SEQUENCE [LARGE SCALE GENOMIC DNA]</scope>
    <source>
        <strain evidence="3">G3</strain>
    </source>
</reference>
<feature type="coiled-coil region" evidence="1">
    <location>
        <begin position="74"/>
        <end position="108"/>
    </location>
</feature>
<feature type="compositionally biased region" description="Polar residues" evidence="2">
    <location>
        <begin position="509"/>
        <end position="525"/>
    </location>
</feature>
<feature type="compositionally biased region" description="Low complexity" evidence="2">
    <location>
        <begin position="373"/>
        <end position="392"/>
    </location>
</feature>
<feature type="compositionally biased region" description="Low complexity" evidence="2">
    <location>
        <begin position="542"/>
        <end position="568"/>
    </location>
</feature>
<feature type="compositionally biased region" description="Basic and acidic residues" evidence="2">
    <location>
        <begin position="406"/>
        <end position="415"/>
    </location>
</feature>
<dbReference type="KEGG" id="tva:4767257"/>
<feature type="compositionally biased region" description="Polar residues" evidence="2">
    <location>
        <begin position="621"/>
        <end position="634"/>
    </location>
</feature>